<organism evidence="2 3">
    <name type="scientific">Cylicostephanus goldi</name>
    <name type="common">Nematode worm</name>
    <dbReference type="NCBI Taxonomy" id="71465"/>
    <lineage>
        <taxon>Eukaryota</taxon>
        <taxon>Metazoa</taxon>
        <taxon>Ecdysozoa</taxon>
        <taxon>Nematoda</taxon>
        <taxon>Chromadorea</taxon>
        <taxon>Rhabditida</taxon>
        <taxon>Rhabditina</taxon>
        <taxon>Rhabditomorpha</taxon>
        <taxon>Strongyloidea</taxon>
        <taxon>Strongylidae</taxon>
        <taxon>Cylicostephanus</taxon>
    </lineage>
</organism>
<accession>A0A3P7N6V0</accession>
<dbReference type="GO" id="GO:0006644">
    <property type="term" value="P:phospholipid metabolic process"/>
    <property type="evidence" value="ECO:0007669"/>
    <property type="project" value="InterPro"/>
</dbReference>
<dbReference type="GO" id="GO:0007165">
    <property type="term" value="P:signal transduction"/>
    <property type="evidence" value="ECO:0007669"/>
    <property type="project" value="TreeGrafter"/>
</dbReference>
<keyword evidence="1" id="KW-1133">Transmembrane helix</keyword>
<dbReference type="OrthoDB" id="5817794at2759"/>
<dbReference type="EMBL" id="UYRV01118442">
    <property type="protein sequence ID" value="VDN31148.1"/>
    <property type="molecule type" value="Genomic_DNA"/>
</dbReference>
<dbReference type="Proteomes" id="UP000271889">
    <property type="component" value="Unassembled WGS sequence"/>
</dbReference>
<keyword evidence="1" id="KW-0472">Membrane</keyword>
<name>A0A3P7N6V0_CYLGO</name>
<dbReference type="GO" id="GO:0008195">
    <property type="term" value="F:phosphatidate phosphatase activity"/>
    <property type="evidence" value="ECO:0007669"/>
    <property type="project" value="TreeGrafter"/>
</dbReference>
<dbReference type="InterPro" id="IPR043216">
    <property type="entry name" value="PAP-like"/>
</dbReference>
<evidence type="ECO:0000256" key="1">
    <source>
        <dbReference type="SAM" id="Phobius"/>
    </source>
</evidence>
<gene>
    <name evidence="2" type="ORF">CGOC_LOCUS11735</name>
</gene>
<keyword evidence="1" id="KW-0812">Transmembrane</keyword>
<dbReference type="InterPro" id="IPR036938">
    <property type="entry name" value="PAP2/HPO_sf"/>
</dbReference>
<dbReference type="GO" id="GO:0046839">
    <property type="term" value="P:phospholipid dephosphorylation"/>
    <property type="evidence" value="ECO:0007669"/>
    <property type="project" value="TreeGrafter"/>
</dbReference>
<proteinExistence type="predicted"/>
<dbReference type="AlphaFoldDB" id="A0A3P7N6V0"/>
<dbReference type="PANTHER" id="PTHR10165">
    <property type="entry name" value="LIPID PHOSPHATE PHOSPHATASE"/>
    <property type="match status" value="1"/>
</dbReference>
<dbReference type="PANTHER" id="PTHR10165:SF114">
    <property type="entry name" value="PHOSPHATIDIC ACID PHOSPHATASE TYPE 2_HALOPEROXIDASE DOMAIN-CONTAINING PROTEIN"/>
    <property type="match status" value="1"/>
</dbReference>
<reference evidence="2 3" key="1">
    <citation type="submission" date="2018-11" db="EMBL/GenBank/DDBJ databases">
        <authorList>
            <consortium name="Pathogen Informatics"/>
        </authorList>
    </citation>
    <scope>NUCLEOTIDE SEQUENCE [LARGE SCALE GENOMIC DNA]</scope>
</reference>
<sequence>MFIGEVMFWLFSTKPRKTVYANCGECKVHLFTRRLLRFIAVFLCGALVVQIFVDTIKLMTGYQRPYFLSLCNHSPSPSPNLACNFRGADELRYAWLTFPSLHAAFSSYSAIFASVSLQEFLFEI</sequence>
<dbReference type="SUPFAM" id="SSF48317">
    <property type="entry name" value="Acid phosphatase/Vanadium-dependent haloperoxidase"/>
    <property type="match status" value="1"/>
</dbReference>
<evidence type="ECO:0000313" key="2">
    <source>
        <dbReference type="EMBL" id="VDN31148.1"/>
    </source>
</evidence>
<feature type="transmembrane region" description="Helical" evidence="1">
    <location>
        <begin position="35"/>
        <end position="53"/>
    </location>
</feature>
<protein>
    <submittedName>
        <fullName evidence="2">Uncharacterized protein</fullName>
    </submittedName>
</protein>
<dbReference type="GO" id="GO:0005886">
    <property type="term" value="C:plasma membrane"/>
    <property type="evidence" value="ECO:0007669"/>
    <property type="project" value="TreeGrafter"/>
</dbReference>
<keyword evidence="3" id="KW-1185">Reference proteome</keyword>
<evidence type="ECO:0000313" key="3">
    <source>
        <dbReference type="Proteomes" id="UP000271889"/>
    </source>
</evidence>